<protein>
    <recommendedName>
        <fullName evidence="4">Immunoglobulin V-set domain-containing protein</fullName>
    </recommendedName>
</protein>
<evidence type="ECO:0000256" key="1">
    <source>
        <dbReference type="ARBA" id="ARBA00004370"/>
    </source>
</evidence>
<dbReference type="STRING" id="43700.ENSMALP00000016714"/>
<keyword evidence="2" id="KW-0812">Transmembrane</keyword>
<evidence type="ECO:0000256" key="3">
    <source>
        <dbReference type="ARBA" id="ARBA00023136"/>
    </source>
</evidence>
<dbReference type="PANTHER" id="PTHR11860:SF96">
    <property type="match status" value="1"/>
</dbReference>
<reference evidence="5" key="2">
    <citation type="submission" date="2025-09" db="UniProtKB">
        <authorList>
            <consortium name="Ensembl"/>
        </authorList>
    </citation>
    <scope>IDENTIFICATION</scope>
</reference>
<dbReference type="Gene3D" id="2.60.40.10">
    <property type="entry name" value="Immunoglobulins"/>
    <property type="match status" value="1"/>
</dbReference>
<dbReference type="Pfam" id="PF07686">
    <property type="entry name" value="V-set"/>
    <property type="match status" value="1"/>
</dbReference>
<dbReference type="InterPro" id="IPR036179">
    <property type="entry name" value="Ig-like_dom_sf"/>
</dbReference>
<reference evidence="5" key="1">
    <citation type="submission" date="2025-08" db="UniProtKB">
        <authorList>
            <consortium name="Ensembl"/>
        </authorList>
    </citation>
    <scope>IDENTIFICATION</scope>
</reference>
<comment type="subcellular location">
    <subcellularLocation>
        <location evidence="1">Membrane</location>
    </subcellularLocation>
</comment>
<dbReference type="AlphaFoldDB" id="A0A3Q3JCG9"/>
<keyword evidence="3" id="KW-0472">Membrane</keyword>
<dbReference type="Proteomes" id="UP000261600">
    <property type="component" value="Unplaced"/>
</dbReference>
<dbReference type="InterPro" id="IPR013783">
    <property type="entry name" value="Ig-like_fold"/>
</dbReference>
<evidence type="ECO:0000259" key="4">
    <source>
        <dbReference type="Pfam" id="PF07686"/>
    </source>
</evidence>
<dbReference type="Ensembl" id="ENSMALT00000017049.1">
    <property type="protein sequence ID" value="ENSMALP00000016714.1"/>
    <property type="gene ID" value="ENSMALG00000011713.1"/>
</dbReference>
<name>A0A3Q3JCG9_MONAL</name>
<organism evidence="5 6">
    <name type="scientific">Monopterus albus</name>
    <name type="common">Swamp eel</name>
    <dbReference type="NCBI Taxonomy" id="43700"/>
    <lineage>
        <taxon>Eukaryota</taxon>
        <taxon>Metazoa</taxon>
        <taxon>Chordata</taxon>
        <taxon>Craniata</taxon>
        <taxon>Vertebrata</taxon>
        <taxon>Euteleostomi</taxon>
        <taxon>Actinopterygii</taxon>
        <taxon>Neopterygii</taxon>
        <taxon>Teleostei</taxon>
        <taxon>Neoteleostei</taxon>
        <taxon>Acanthomorphata</taxon>
        <taxon>Anabantaria</taxon>
        <taxon>Synbranchiformes</taxon>
        <taxon>Synbranchidae</taxon>
        <taxon>Monopterus</taxon>
    </lineage>
</organism>
<sequence length="150" mass="16936">LYLSLPISIYLYLSIYSRAQRPVKGLQLQCDKGDITAHIGGEFILICNYNANQYRYNKKYWCQGDSGHTCDILVDSEHFNKNGRRFHMVDAGRTGLFVKVTNLQFADTGVYWIGIDKLFADIMTSVNVVITEAISSTNSDSVLTCFISCK</sequence>
<accession>A0A3Q3JCG9</accession>
<dbReference type="SUPFAM" id="SSF48726">
    <property type="entry name" value="Immunoglobulin"/>
    <property type="match status" value="1"/>
</dbReference>
<dbReference type="InterPro" id="IPR050671">
    <property type="entry name" value="CD300_family_receptors"/>
</dbReference>
<dbReference type="GO" id="GO:0005886">
    <property type="term" value="C:plasma membrane"/>
    <property type="evidence" value="ECO:0007669"/>
    <property type="project" value="TreeGrafter"/>
</dbReference>
<keyword evidence="6" id="KW-1185">Reference proteome</keyword>
<dbReference type="InterPro" id="IPR013106">
    <property type="entry name" value="Ig_V-set"/>
</dbReference>
<evidence type="ECO:0000256" key="2">
    <source>
        <dbReference type="ARBA" id="ARBA00022692"/>
    </source>
</evidence>
<dbReference type="GO" id="GO:0004888">
    <property type="term" value="F:transmembrane signaling receptor activity"/>
    <property type="evidence" value="ECO:0007669"/>
    <property type="project" value="TreeGrafter"/>
</dbReference>
<dbReference type="PANTHER" id="PTHR11860">
    <property type="entry name" value="POLYMERIC-IMMUNOGLOBULIN RECEPTOR"/>
    <property type="match status" value="1"/>
</dbReference>
<proteinExistence type="predicted"/>
<evidence type="ECO:0000313" key="5">
    <source>
        <dbReference type="Ensembl" id="ENSMALP00000016714.1"/>
    </source>
</evidence>
<feature type="domain" description="Immunoglobulin V-set" evidence="4">
    <location>
        <begin position="34"/>
        <end position="115"/>
    </location>
</feature>
<evidence type="ECO:0000313" key="6">
    <source>
        <dbReference type="Proteomes" id="UP000261600"/>
    </source>
</evidence>